<evidence type="ECO:0000256" key="4">
    <source>
        <dbReference type="ARBA" id="ARBA00022692"/>
    </source>
</evidence>
<evidence type="ECO:0000313" key="9">
    <source>
        <dbReference type="EMBL" id="BDT78435.1"/>
    </source>
</evidence>
<dbReference type="NCBIfam" id="TIGR03025">
    <property type="entry name" value="EPS_sugtrans"/>
    <property type="match status" value="1"/>
</dbReference>
<dbReference type="Gene3D" id="3.40.50.720">
    <property type="entry name" value="NAD(P)-binding Rossmann-like Domain"/>
    <property type="match status" value="1"/>
</dbReference>
<keyword evidence="4 7" id="KW-0812">Transmembrane</keyword>
<feature type="transmembrane region" description="Helical" evidence="7">
    <location>
        <begin position="48"/>
        <end position="68"/>
    </location>
</feature>
<evidence type="ECO:0000256" key="1">
    <source>
        <dbReference type="ARBA" id="ARBA00004141"/>
    </source>
</evidence>
<evidence type="ECO:0000256" key="5">
    <source>
        <dbReference type="ARBA" id="ARBA00022989"/>
    </source>
</evidence>
<keyword evidence="6 7" id="KW-0472">Membrane</keyword>
<evidence type="ECO:0000256" key="3">
    <source>
        <dbReference type="ARBA" id="ARBA00022679"/>
    </source>
</evidence>
<evidence type="ECO:0000256" key="7">
    <source>
        <dbReference type="SAM" id="Phobius"/>
    </source>
</evidence>
<dbReference type="RefSeq" id="WP_281745623.1">
    <property type="nucleotide sequence ID" value="NZ_AP026974.1"/>
</dbReference>
<dbReference type="Pfam" id="PF02397">
    <property type="entry name" value="Bac_transf"/>
    <property type="match status" value="1"/>
</dbReference>
<gene>
    <name evidence="9" type="primary">gumD</name>
    <name evidence="9" type="ORF">PKF032_03230</name>
</gene>
<dbReference type="InterPro" id="IPR017473">
    <property type="entry name" value="Undecaprenyl-P_gluc_Ptfrase"/>
</dbReference>
<feature type="transmembrane region" description="Helical" evidence="7">
    <location>
        <begin position="109"/>
        <end position="131"/>
    </location>
</feature>
<feature type="transmembrane region" description="Helical" evidence="7">
    <location>
        <begin position="17"/>
        <end position="36"/>
    </location>
</feature>
<protein>
    <submittedName>
        <fullName evidence="9">GumD protein</fullName>
    </submittedName>
</protein>
<feature type="domain" description="Bacterial sugar transferase" evidence="8">
    <location>
        <begin position="259"/>
        <end position="437"/>
    </location>
</feature>
<evidence type="ECO:0000313" key="10">
    <source>
        <dbReference type="Proteomes" id="UP001211204"/>
    </source>
</evidence>
<comment type="subcellular location">
    <subcellularLocation>
        <location evidence="1">Membrane</location>
        <topology evidence="1">Multi-pass membrane protein</topology>
    </subcellularLocation>
</comment>
<dbReference type="NCBIfam" id="TIGR03023">
    <property type="entry name" value="WcaJ_sugtrans"/>
    <property type="match status" value="1"/>
</dbReference>
<dbReference type="PANTHER" id="PTHR30576">
    <property type="entry name" value="COLANIC BIOSYNTHESIS UDP-GLUCOSE LIPID CARRIER TRANSFERASE"/>
    <property type="match status" value="1"/>
</dbReference>
<feature type="transmembrane region" description="Helical" evidence="7">
    <location>
        <begin position="264"/>
        <end position="285"/>
    </location>
</feature>
<evidence type="ECO:0000256" key="2">
    <source>
        <dbReference type="ARBA" id="ARBA00006464"/>
    </source>
</evidence>
<keyword evidence="10" id="KW-1185">Reference proteome</keyword>
<dbReference type="InterPro" id="IPR003362">
    <property type="entry name" value="Bact_transf"/>
</dbReference>
<dbReference type="Pfam" id="PF13727">
    <property type="entry name" value="CoA_binding_3"/>
    <property type="match status" value="1"/>
</dbReference>
<dbReference type="PANTHER" id="PTHR30576:SF0">
    <property type="entry name" value="UNDECAPRENYL-PHOSPHATE N-ACETYLGALACTOSAMINYL 1-PHOSPHATE TRANSFERASE-RELATED"/>
    <property type="match status" value="1"/>
</dbReference>
<feature type="transmembrane region" description="Helical" evidence="7">
    <location>
        <begin position="80"/>
        <end position="97"/>
    </location>
</feature>
<name>A0ABM8CKT8_9BURK</name>
<accession>A0ABM8CKT8</accession>
<organism evidence="9 10">
    <name type="scientific">Polynucleobacter yangtzensis</name>
    <dbReference type="NCBI Taxonomy" id="1743159"/>
    <lineage>
        <taxon>Bacteria</taxon>
        <taxon>Pseudomonadati</taxon>
        <taxon>Pseudomonadota</taxon>
        <taxon>Betaproteobacteria</taxon>
        <taxon>Burkholderiales</taxon>
        <taxon>Burkholderiaceae</taxon>
        <taxon>Polynucleobacter</taxon>
    </lineage>
</organism>
<dbReference type="Proteomes" id="UP001211204">
    <property type="component" value="Chromosome"/>
</dbReference>
<keyword evidence="3" id="KW-0808">Transferase</keyword>
<dbReference type="EMBL" id="AP026974">
    <property type="protein sequence ID" value="BDT78435.1"/>
    <property type="molecule type" value="Genomic_DNA"/>
</dbReference>
<comment type="similarity">
    <text evidence="2">Belongs to the bacterial sugar transferase family.</text>
</comment>
<dbReference type="InterPro" id="IPR017475">
    <property type="entry name" value="EPS_sugar_tfrase"/>
</dbReference>
<evidence type="ECO:0000259" key="8">
    <source>
        <dbReference type="Pfam" id="PF02397"/>
    </source>
</evidence>
<reference evidence="9 10" key="1">
    <citation type="submission" date="2022-11" db="EMBL/GenBank/DDBJ databases">
        <title>Complete Genome Sequences of three Polynucleobacter sp. Subcluster PnecC Strains KF022, KF023, and KF032 Isolated from a Shallow Eutrophic Lake in Japan.</title>
        <authorList>
            <person name="Ogata Y."/>
            <person name="Watanabe K."/>
            <person name="Takemine S."/>
            <person name="Shindo C."/>
            <person name="Kurokawa R."/>
            <person name="Suda W."/>
        </authorList>
    </citation>
    <scope>NUCLEOTIDE SEQUENCE [LARGE SCALE GENOMIC DNA]</scope>
    <source>
        <strain evidence="9 10">KF032</strain>
    </source>
</reference>
<evidence type="ECO:0000256" key="6">
    <source>
        <dbReference type="ARBA" id="ARBA00023136"/>
    </source>
</evidence>
<proteinExistence type="inferred from homology"/>
<sequence length="447" mass="50232">MKTSEPFPRLASTFQRLIDVGVIFFSGYLSLYFRFWQTASPNDTYDKFILGAALIFLLISSSIFSGKVNDTSTVKVVSRISKLWILCFFSVALIILFTQSGNLISRIWLGLWAISTWVILIAVNIIVGLVIQHIYRRGLKKKRVAIIGSGDIANQLLRSLKSNSNIEYDLVVHLAVIAPQSIRQVGEESLDEIWVALPINQSDSLPAILNALEHSAANIKYAPDLFTLRLINHGSTETLGLEMLNLNASPFSGETLFIKNLEDFTLSLLILILISPLMLLLAIGVKLSSPGPIFYRQERVGLNGRPFMMLKFRSMPVDTEKDGAHWGGSDSKVVHPLAKWMRRLNLDELPQFINVLKGDMSIVGPRPERSEFIGEFKDQIPNYMKKHLVKAGITGWAQVHGLRGDTDLTQRIEYDLFYIENWSLKLDIKIILMTIIGTLAPKYSPQA</sequence>
<keyword evidence="5 7" id="KW-1133">Transmembrane helix</keyword>